<feature type="transmembrane region" description="Helical" evidence="5">
    <location>
        <begin position="12"/>
        <end position="33"/>
    </location>
</feature>
<evidence type="ECO:0000256" key="2">
    <source>
        <dbReference type="ARBA" id="ARBA00022692"/>
    </source>
</evidence>
<keyword evidence="8" id="KW-1185">Reference proteome</keyword>
<dbReference type="RefSeq" id="WP_326121665.1">
    <property type="nucleotide sequence ID" value="NZ_JARSFG010000003.1"/>
</dbReference>
<name>A0AAW9NT09_9BACL</name>
<evidence type="ECO:0000256" key="5">
    <source>
        <dbReference type="SAM" id="Phobius"/>
    </source>
</evidence>
<comment type="caution">
    <text evidence="7">The sequence shown here is derived from an EMBL/GenBank/DDBJ whole genome shotgun (WGS) entry which is preliminary data.</text>
</comment>
<dbReference type="PANTHER" id="PTHR39535">
    <property type="entry name" value="SPORULATION-DELAYING PROTEIN SDPB"/>
    <property type="match status" value="1"/>
</dbReference>
<feature type="transmembrane region" description="Helical" evidence="5">
    <location>
        <begin position="397"/>
        <end position="418"/>
    </location>
</feature>
<keyword evidence="3 5" id="KW-1133">Transmembrane helix</keyword>
<dbReference type="PANTHER" id="PTHR39535:SF2">
    <property type="entry name" value="HTTM DOMAIN-CONTAINING PROTEIN"/>
    <property type="match status" value="1"/>
</dbReference>
<evidence type="ECO:0000256" key="1">
    <source>
        <dbReference type="ARBA" id="ARBA00004127"/>
    </source>
</evidence>
<feature type="domain" description="HTTM-like" evidence="6">
    <location>
        <begin position="9"/>
        <end position="284"/>
    </location>
</feature>
<dbReference type="EMBL" id="JARSFG010000003">
    <property type="protein sequence ID" value="MEC1177353.1"/>
    <property type="molecule type" value="Genomic_DNA"/>
</dbReference>
<dbReference type="InterPro" id="IPR052964">
    <property type="entry name" value="Sporulation_signal_mat"/>
</dbReference>
<feature type="transmembrane region" description="Helical" evidence="5">
    <location>
        <begin position="219"/>
        <end position="240"/>
    </location>
</feature>
<reference evidence="7 8" key="1">
    <citation type="submission" date="2023-03" db="EMBL/GenBank/DDBJ databases">
        <title>Bacillus Genome Sequencing.</title>
        <authorList>
            <person name="Dunlap C."/>
        </authorList>
    </citation>
    <scope>NUCLEOTIDE SEQUENCE [LARGE SCALE GENOMIC DNA]</scope>
    <source>
        <strain evidence="7 8">B-59205</strain>
    </source>
</reference>
<dbReference type="Proteomes" id="UP001344888">
    <property type="component" value="Unassembled WGS sequence"/>
</dbReference>
<keyword evidence="2 5" id="KW-0812">Transmembrane</keyword>
<evidence type="ECO:0000313" key="7">
    <source>
        <dbReference type="EMBL" id="MEC1177353.1"/>
    </source>
</evidence>
<protein>
    <submittedName>
        <fullName evidence="7">DCC1-like thiol-disulfide oxidoreductase family protein</fullName>
    </submittedName>
</protein>
<feature type="transmembrane region" description="Helical" evidence="5">
    <location>
        <begin position="252"/>
        <end position="279"/>
    </location>
</feature>
<dbReference type="GO" id="GO:0015035">
    <property type="term" value="F:protein-disulfide reductase activity"/>
    <property type="evidence" value="ECO:0007669"/>
    <property type="project" value="InterPro"/>
</dbReference>
<feature type="transmembrane region" description="Helical" evidence="5">
    <location>
        <begin position="160"/>
        <end position="179"/>
    </location>
</feature>
<evidence type="ECO:0000256" key="3">
    <source>
        <dbReference type="ARBA" id="ARBA00022989"/>
    </source>
</evidence>
<proteinExistence type="predicted"/>
<sequence>MNKFALLNQKKHMLIGASLIRIAFGFIILYNYAIHYSQRYFLWGPNGLIGTSSSAEPFLYNYSLYSLNNSNLYFDIIYHLGIIVSILFIFGYKGKRVAILNFIFVWSIMSQNTLILDGGDNIIRILLFYLLFADTTRYFSIDAHVKSSKKHIEAFSLKNLVHNLAILACLLQVCILYITSGFHKAMGELWQSGTALYYILQVEEFSHPFFKDFIFSSDIIIVGGSYLAVIVQLAYPFLLFNQKTKYIGMLGVIGLHTGIFIVMGLFSFSFIMIVNQLLFLSDKEYKSCSLYVKRKYEKWLSFLRPKSNKLAKQSPVASIIVLYDGWCPFCIKSIKKFQRFDWFNRIEFLSFREPAAVANYNIRMANLENRMHSVKRVDGKIEDGIYSINRICKNIPLLWIFVPFISVAIFLGIGQRVYDFIATRRTIFPTGSCDEQSCVMPLKNQGE</sequence>
<evidence type="ECO:0000256" key="4">
    <source>
        <dbReference type="ARBA" id="ARBA00023136"/>
    </source>
</evidence>
<dbReference type="Pfam" id="PF05090">
    <property type="entry name" value="HTTM"/>
    <property type="match status" value="1"/>
</dbReference>
<gene>
    <name evidence="7" type="ORF">P9B03_02555</name>
</gene>
<organism evidence="7 8">
    <name type="scientific">Metasolibacillus meyeri</name>
    <dbReference type="NCBI Taxonomy" id="1071052"/>
    <lineage>
        <taxon>Bacteria</taxon>
        <taxon>Bacillati</taxon>
        <taxon>Bacillota</taxon>
        <taxon>Bacilli</taxon>
        <taxon>Bacillales</taxon>
        <taxon>Caryophanaceae</taxon>
        <taxon>Metasolibacillus</taxon>
    </lineage>
</organism>
<feature type="transmembrane region" description="Helical" evidence="5">
    <location>
        <begin position="122"/>
        <end position="139"/>
    </location>
</feature>
<feature type="transmembrane region" description="Helical" evidence="5">
    <location>
        <begin position="97"/>
        <end position="116"/>
    </location>
</feature>
<evidence type="ECO:0000259" key="6">
    <source>
        <dbReference type="SMART" id="SM00752"/>
    </source>
</evidence>
<dbReference type="InterPro" id="IPR011020">
    <property type="entry name" value="HTTM-like"/>
</dbReference>
<evidence type="ECO:0000313" key="8">
    <source>
        <dbReference type="Proteomes" id="UP001344888"/>
    </source>
</evidence>
<dbReference type="InterPro" id="IPR007263">
    <property type="entry name" value="DCC1-like"/>
</dbReference>
<dbReference type="AlphaFoldDB" id="A0AAW9NT09"/>
<accession>A0AAW9NT09</accession>
<dbReference type="InterPro" id="IPR053934">
    <property type="entry name" value="HTTM_dom"/>
</dbReference>
<keyword evidence="4 5" id="KW-0472">Membrane</keyword>
<dbReference type="GO" id="GO:0012505">
    <property type="term" value="C:endomembrane system"/>
    <property type="evidence" value="ECO:0007669"/>
    <property type="project" value="UniProtKB-SubCell"/>
</dbReference>
<dbReference type="SMART" id="SM00752">
    <property type="entry name" value="HTTM"/>
    <property type="match status" value="1"/>
</dbReference>
<feature type="transmembrane region" description="Helical" evidence="5">
    <location>
        <begin position="72"/>
        <end position="90"/>
    </location>
</feature>
<dbReference type="Pfam" id="PF04134">
    <property type="entry name" value="DCC1-like"/>
    <property type="match status" value="1"/>
</dbReference>
<comment type="subcellular location">
    <subcellularLocation>
        <location evidence="1">Endomembrane system</location>
        <topology evidence="1">Multi-pass membrane protein</topology>
    </subcellularLocation>
</comment>